<dbReference type="GeneID" id="92932791"/>
<dbReference type="GO" id="GO:0016491">
    <property type="term" value="F:oxidoreductase activity"/>
    <property type="evidence" value="ECO:0007669"/>
    <property type="project" value="UniProtKB-KW"/>
</dbReference>
<reference evidence="6 7" key="1">
    <citation type="journal article" date="2009" name="J. Bacteriol.">
        <title>Draft genome sequence of the extremely acidophilic bacterium Acidithiobacillus caldus ATCC 51756 reveals metabolic versatility in the genus Acidithiobacillus.</title>
        <authorList>
            <person name="Valdes J."/>
            <person name="Quatrini R."/>
            <person name="Hallberg K."/>
            <person name="Dopson M."/>
            <person name="Valenzuela P.D."/>
            <person name="Holmes D.S."/>
        </authorList>
    </citation>
    <scope>NUCLEOTIDE SEQUENCE [LARGE SCALE GENOMIC DNA]</scope>
    <source>
        <strain evidence="7">ATCC 51756 / DSM 8584 / KU</strain>
    </source>
</reference>
<gene>
    <name evidence="6" type="ORF">Acaty_c2736</name>
</gene>
<dbReference type="PANTHER" id="PTHR44196:SF1">
    <property type="entry name" value="DEHYDROGENASE_REDUCTASE SDR FAMILY MEMBER 7B"/>
    <property type="match status" value="1"/>
</dbReference>
<accession>A0A059ZYN9</accession>
<proteinExistence type="inferred from homology"/>
<evidence type="ECO:0000259" key="5">
    <source>
        <dbReference type="SMART" id="SM00822"/>
    </source>
</evidence>
<feature type="domain" description="Ketoreductase" evidence="5">
    <location>
        <begin position="11"/>
        <end position="189"/>
    </location>
</feature>
<dbReference type="PRINTS" id="PR00081">
    <property type="entry name" value="GDHRDH"/>
</dbReference>
<dbReference type="RefSeq" id="WP_004869619.1">
    <property type="nucleotide sequence ID" value="NZ_CP005986.1"/>
</dbReference>
<dbReference type="Proteomes" id="UP000005522">
    <property type="component" value="Chromosome"/>
</dbReference>
<comment type="similarity">
    <text evidence="1 3">Belongs to the short-chain dehydrogenases/reductases (SDR) family.</text>
</comment>
<feature type="region of interest" description="Disordered" evidence="4">
    <location>
        <begin position="262"/>
        <end position="284"/>
    </location>
</feature>
<dbReference type="Pfam" id="PF00106">
    <property type="entry name" value="adh_short"/>
    <property type="match status" value="1"/>
</dbReference>
<dbReference type="InterPro" id="IPR036291">
    <property type="entry name" value="NAD(P)-bd_dom_sf"/>
</dbReference>
<dbReference type="InterPro" id="IPR020904">
    <property type="entry name" value="Sc_DH/Rdtase_CS"/>
</dbReference>
<sequence length="284" mass="30524">MAASRRSTGSRTIVITGAGTGIGRALALAYADPSARLLLIGRRLPELEQTAAAARQCGADVEIGQADVTDAAALDRLARRCHERFGPISVLVANAGISHGTLSSEPADRVMFARIVATNLVGVEYTVSAFLPYLATGARIAGIASIAGLRGLPGASAYCASKAGLITYLESLRLELRPRAIRVCCIAPGYIATPMTAENTYPMPWLMPVERAARRMRRAIDRGRPWLVVPWQMAWVGRLLRILPIPIFDFVFARAPTKARTVAQKSPDPKSFPHAGRHEVEGDS</sequence>
<keyword evidence="2" id="KW-0560">Oxidoreductase</keyword>
<dbReference type="Gene3D" id="3.40.50.720">
    <property type="entry name" value="NAD(P)-binding Rossmann-like Domain"/>
    <property type="match status" value="1"/>
</dbReference>
<dbReference type="KEGG" id="acz:Acaty_c2736"/>
<dbReference type="SMART" id="SM00822">
    <property type="entry name" value="PKS_KR"/>
    <property type="match status" value="1"/>
</dbReference>
<organism evidence="6 7">
    <name type="scientific">Acidithiobacillus caldus (strain ATCC 51756 / DSM 8584 / KU)</name>
    <dbReference type="NCBI Taxonomy" id="637389"/>
    <lineage>
        <taxon>Bacteria</taxon>
        <taxon>Pseudomonadati</taxon>
        <taxon>Pseudomonadota</taxon>
        <taxon>Acidithiobacillia</taxon>
        <taxon>Acidithiobacillales</taxon>
        <taxon>Acidithiobacillaceae</taxon>
        <taxon>Acidithiobacillus</taxon>
    </lineage>
</organism>
<dbReference type="PROSITE" id="PS00061">
    <property type="entry name" value="ADH_SHORT"/>
    <property type="match status" value="1"/>
</dbReference>
<dbReference type="InterPro" id="IPR057326">
    <property type="entry name" value="KR_dom"/>
</dbReference>
<evidence type="ECO:0000256" key="4">
    <source>
        <dbReference type="SAM" id="MobiDB-lite"/>
    </source>
</evidence>
<dbReference type="eggNOG" id="COG0300">
    <property type="taxonomic scope" value="Bacteria"/>
</dbReference>
<dbReference type="InterPro" id="IPR002347">
    <property type="entry name" value="SDR_fam"/>
</dbReference>
<dbReference type="GO" id="GO:0016020">
    <property type="term" value="C:membrane"/>
    <property type="evidence" value="ECO:0007669"/>
    <property type="project" value="TreeGrafter"/>
</dbReference>
<dbReference type="NCBIfam" id="NF005437">
    <property type="entry name" value="PRK07024.1"/>
    <property type="match status" value="1"/>
</dbReference>
<protein>
    <submittedName>
        <fullName evidence="6">Short chain dehydrogenase</fullName>
    </submittedName>
</protein>
<evidence type="ECO:0000256" key="2">
    <source>
        <dbReference type="ARBA" id="ARBA00023002"/>
    </source>
</evidence>
<dbReference type="PANTHER" id="PTHR44196">
    <property type="entry name" value="DEHYDROGENASE/REDUCTASE SDR FAMILY MEMBER 7B"/>
    <property type="match status" value="1"/>
</dbReference>
<dbReference type="EMBL" id="CP005986">
    <property type="protein sequence ID" value="AIA56573.1"/>
    <property type="molecule type" value="Genomic_DNA"/>
</dbReference>
<dbReference type="PRINTS" id="PR00080">
    <property type="entry name" value="SDRFAMILY"/>
</dbReference>
<dbReference type="SUPFAM" id="SSF51735">
    <property type="entry name" value="NAD(P)-binding Rossmann-fold domains"/>
    <property type="match status" value="1"/>
</dbReference>
<dbReference type="HOGENOM" id="CLU_010194_2_1_6"/>
<evidence type="ECO:0000313" key="7">
    <source>
        <dbReference type="Proteomes" id="UP000005522"/>
    </source>
</evidence>
<evidence type="ECO:0000313" key="6">
    <source>
        <dbReference type="EMBL" id="AIA56573.1"/>
    </source>
</evidence>
<dbReference type="AlphaFoldDB" id="A0A059ZYN9"/>
<name>A0A059ZYN9_ACICK</name>
<evidence type="ECO:0000256" key="3">
    <source>
        <dbReference type="RuleBase" id="RU000363"/>
    </source>
</evidence>
<evidence type="ECO:0000256" key="1">
    <source>
        <dbReference type="ARBA" id="ARBA00006484"/>
    </source>
</evidence>